<evidence type="ECO:0000313" key="2">
    <source>
        <dbReference type="EMBL" id="KAH6867878.1"/>
    </source>
</evidence>
<organism evidence="2 3">
    <name type="scientific">Thelonectria olida</name>
    <dbReference type="NCBI Taxonomy" id="1576542"/>
    <lineage>
        <taxon>Eukaryota</taxon>
        <taxon>Fungi</taxon>
        <taxon>Dikarya</taxon>
        <taxon>Ascomycota</taxon>
        <taxon>Pezizomycotina</taxon>
        <taxon>Sordariomycetes</taxon>
        <taxon>Hypocreomycetidae</taxon>
        <taxon>Hypocreales</taxon>
        <taxon>Nectriaceae</taxon>
        <taxon>Thelonectria</taxon>
    </lineage>
</organism>
<feature type="region of interest" description="Disordered" evidence="1">
    <location>
        <begin position="37"/>
        <end position="117"/>
    </location>
</feature>
<sequence>MSRNSMAYQPPPSQLTNSSFFDEAVSIEAGLGFLEQPHYITESAQPTEPKNLGDGGAQQNILPTDEGDKKPARRTRNRRQSQAISVLLETSASGLQGELDDNNDFPKDPHRRRILEHNRTAATKCRLCKREESLALACRKQSIED</sequence>
<proteinExistence type="predicted"/>
<feature type="region of interest" description="Disordered" evidence="1">
    <location>
        <begin position="1"/>
        <end position="20"/>
    </location>
</feature>
<dbReference type="EMBL" id="JAGPYM010000087">
    <property type="protein sequence ID" value="KAH6867878.1"/>
    <property type="molecule type" value="Genomic_DNA"/>
</dbReference>
<keyword evidence="3" id="KW-1185">Reference proteome</keyword>
<evidence type="ECO:0000313" key="3">
    <source>
        <dbReference type="Proteomes" id="UP000777438"/>
    </source>
</evidence>
<protein>
    <recommendedName>
        <fullName evidence="4">BZIP domain-containing protein</fullName>
    </recommendedName>
</protein>
<comment type="caution">
    <text evidence="2">The sequence shown here is derived from an EMBL/GenBank/DDBJ whole genome shotgun (WGS) entry which is preliminary data.</text>
</comment>
<accession>A0A9P9AGL4</accession>
<evidence type="ECO:0008006" key="4">
    <source>
        <dbReference type="Google" id="ProtNLM"/>
    </source>
</evidence>
<name>A0A9P9AGL4_9HYPO</name>
<gene>
    <name evidence="2" type="ORF">B0T10DRAFT_534077</name>
</gene>
<dbReference type="OrthoDB" id="295274at2759"/>
<feature type="compositionally biased region" description="Polar residues" evidence="1">
    <location>
        <begin position="80"/>
        <end position="94"/>
    </location>
</feature>
<dbReference type="AlphaFoldDB" id="A0A9P9AGL4"/>
<evidence type="ECO:0000256" key="1">
    <source>
        <dbReference type="SAM" id="MobiDB-lite"/>
    </source>
</evidence>
<dbReference type="Proteomes" id="UP000777438">
    <property type="component" value="Unassembled WGS sequence"/>
</dbReference>
<reference evidence="2 3" key="1">
    <citation type="journal article" date="2021" name="Nat. Commun.">
        <title>Genetic determinants of endophytism in the Arabidopsis root mycobiome.</title>
        <authorList>
            <person name="Mesny F."/>
            <person name="Miyauchi S."/>
            <person name="Thiergart T."/>
            <person name="Pickel B."/>
            <person name="Atanasova L."/>
            <person name="Karlsson M."/>
            <person name="Huettel B."/>
            <person name="Barry K.W."/>
            <person name="Haridas S."/>
            <person name="Chen C."/>
            <person name="Bauer D."/>
            <person name="Andreopoulos W."/>
            <person name="Pangilinan J."/>
            <person name="LaButti K."/>
            <person name="Riley R."/>
            <person name="Lipzen A."/>
            <person name="Clum A."/>
            <person name="Drula E."/>
            <person name="Henrissat B."/>
            <person name="Kohler A."/>
            <person name="Grigoriev I.V."/>
            <person name="Martin F.M."/>
            <person name="Hacquard S."/>
        </authorList>
    </citation>
    <scope>NUCLEOTIDE SEQUENCE [LARGE SCALE GENOMIC DNA]</scope>
    <source>
        <strain evidence="2 3">MPI-CAGE-CH-0241</strain>
    </source>
</reference>